<dbReference type="InterPro" id="IPR045584">
    <property type="entry name" value="Pilin-like"/>
</dbReference>
<evidence type="ECO:0000259" key="12">
    <source>
        <dbReference type="Pfam" id="PF12019"/>
    </source>
</evidence>
<dbReference type="InterPro" id="IPR022346">
    <property type="entry name" value="T2SS_GspH"/>
</dbReference>
<dbReference type="RefSeq" id="WP_182552731.1">
    <property type="nucleotide sequence ID" value="NZ_JACGXN010000021.1"/>
</dbReference>
<keyword evidence="3" id="KW-1003">Cell membrane</keyword>
<evidence type="ECO:0000256" key="10">
    <source>
        <dbReference type="ARBA" id="ARBA00030775"/>
    </source>
</evidence>
<evidence type="ECO:0000256" key="8">
    <source>
        <dbReference type="ARBA" id="ARBA00023136"/>
    </source>
</evidence>
<dbReference type="SUPFAM" id="SSF54523">
    <property type="entry name" value="Pili subunits"/>
    <property type="match status" value="1"/>
</dbReference>
<name>A0A839F096_9HYPH</name>
<dbReference type="Gene3D" id="3.30.700.10">
    <property type="entry name" value="Glycoprotein, Type 4 Pilin"/>
    <property type="match status" value="1"/>
</dbReference>
<keyword evidence="4" id="KW-0488">Methylation</keyword>
<protein>
    <recommendedName>
        <fullName evidence="2">Type II secretion system protein H</fullName>
    </recommendedName>
    <alternativeName>
        <fullName evidence="10">General secretion pathway protein H</fullName>
    </alternativeName>
</protein>
<keyword evidence="8 11" id="KW-0472">Membrane</keyword>
<comment type="similarity">
    <text evidence="9">Belongs to the GSP H family.</text>
</comment>
<organism evidence="13 14">
    <name type="scientific">Phyllobacterium myrsinacearum</name>
    <dbReference type="NCBI Taxonomy" id="28101"/>
    <lineage>
        <taxon>Bacteria</taxon>
        <taxon>Pseudomonadati</taxon>
        <taxon>Pseudomonadota</taxon>
        <taxon>Alphaproteobacteria</taxon>
        <taxon>Hyphomicrobiales</taxon>
        <taxon>Phyllobacteriaceae</taxon>
        <taxon>Phyllobacterium</taxon>
    </lineage>
</organism>
<gene>
    <name evidence="13" type="ORF">FHW16_005775</name>
</gene>
<sequence>MTHTPPGSGNRQAGFTLIEMLVVLAILGLVTAVSFPYFNPSRKADTTKIAARILHLAQLSRLSAIKDRARRSMTFDTVQGTVAVQGDDDRIVLPQGMKMTVLTGRELISSDRTAQIQFLGDGSSTGGEVVLSAGSMPSTKVQINWLTGVASIVALGHE</sequence>
<evidence type="ECO:0000256" key="1">
    <source>
        <dbReference type="ARBA" id="ARBA00004377"/>
    </source>
</evidence>
<evidence type="ECO:0000256" key="7">
    <source>
        <dbReference type="ARBA" id="ARBA00022989"/>
    </source>
</evidence>
<evidence type="ECO:0000256" key="9">
    <source>
        <dbReference type="ARBA" id="ARBA00025772"/>
    </source>
</evidence>
<evidence type="ECO:0000313" key="13">
    <source>
        <dbReference type="EMBL" id="MBA8882027.1"/>
    </source>
</evidence>
<dbReference type="Proteomes" id="UP000549052">
    <property type="component" value="Unassembled WGS sequence"/>
</dbReference>
<comment type="caution">
    <text evidence="13">The sequence shown here is derived from an EMBL/GenBank/DDBJ whole genome shotgun (WGS) entry which is preliminary data.</text>
</comment>
<evidence type="ECO:0000256" key="5">
    <source>
        <dbReference type="ARBA" id="ARBA00022519"/>
    </source>
</evidence>
<evidence type="ECO:0000256" key="3">
    <source>
        <dbReference type="ARBA" id="ARBA00022475"/>
    </source>
</evidence>
<evidence type="ECO:0000256" key="11">
    <source>
        <dbReference type="SAM" id="Phobius"/>
    </source>
</evidence>
<keyword evidence="5" id="KW-0997">Cell inner membrane</keyword>
<dbReference type="Pfam" id="PF12019">
    <property type="entry name" value="GspH"/>
    <property type="match status" value="1"/>
</dbReference>
<evidence type="ECO:0000256" key="4">
    <source>
        <dbReference type="ARBA" id="ARBA00022481"/>
    </source>
</evidence>
<evidence type="ECO:0000313" key="14">
    <source>
        <dbReference type="Proteomes" id="UP000549052"/>
    </source>
</evidence>
<keyword evidence="6 11" id="KW-0812">Transmembrane</keyword>
<feature type="transmembrane region" description="Helical" evidence="11">
    <location>
        <begin position="20"/>
        <end position="38"/>
    </location>
</feature>
<dbReference type="NCBIfam" id="TIGR02532">
    <property type="entry name" value="IV_pilin_GFxxxE"/>
    <property type="match status" value="1"/>
</dbReference>
<keyword evidence="7 11" id="KW-1133">Transmembrane helix</keyword>
<dbReference type="AlphaFoldDB" id="A0A839F096"/>
<comment type="subcellular location">
    <subcellularLocation>
        <location evidence="1">Cell inner membrane</location>
        <topology evidence="1">Single-pass membrane protein</topology>
    </subcellularLocation>
</comment>
<dbReference type="Pfam" id="PF07963">
    <property type="entry name" value="N_methyl"/>
    <property type="match status" value="1"/>
</dbReference>
<keyword evidence="14" id="KW-1185">Reference proteome</keyword>
<feature type="domain" description="General secretion pathway GspH" evidence="12">
    <location>
        <begin position="50"/>
        <end position="146"/>
    </location>
</feature>
<evidence type="ECO:0000256" key="6">
    <source>
        <dbReference type="ARBA" id="ARBA00022692"/>
    </source>
</evidence>
<reference evidence="13 14" key="1">
    <citation type="submission" date="2020-07" db="EMBL/GenBank/DDBJ databases">
        <title>Genomic Encyclopedia of Type Strains, Phase IV (KMG-V): Genome sequencing to study the core and pangenomes of soil and plant-associated prokaryotes.</title>
        <authorList>
            <person name="Whitman W."/>
        </authorList>
    </citation>
    <scope>NUCLEOTIDE SEQUENCE [LARGE SCALE GENOMIC DNA]</scope>
    <source>
        <strain evidence="13 14">AN3</strain>
    </source>
</reference>
<evidence type="ECO:0000256" key="2">
    <source>
        <dbReference type="ARBA" id="ARBA00021549"/>
    </source>
</evidence>
<proteinExistence type="inferred from homology"/>
<dbReference type="EMBL" id="JACGXN010000021">
    <property type="protein sequence ID" value="MBA8882027.1"/>
    <property type="molecule type" value="Genomic_DNA"/>
</dbReference>
<dbReference type="InterPro" id="IPR012902">
    <property type="entry name" value="N_methyl_site"/>
</dbReference>
<accession>A0A839F096</accession>
<dbReference type="PROSITE" id="PS00409">
    <property type="entry name" value="PROKAR_NTER_METHYL"/>
    <property type="match status" value="1"/>
</dbReference>